<evidence type="ECO:0000256" key="1">
    <source>
        <dbReference type="SAM" id="MobiDB-lite"/>
    </source>
</evidence>
<evidence type="ECO:0008006" key="4">
    <source>
        <dbReference type="Google" id="ProtNLM"/>
    </source>
</evidence>
<evidence type="ECO:0000313" key="2">
    <source>
        <dbReference type="EMBL" id="MFD2235377.1"/>
    </source>
</evidence>
<keyword evidence="3" id="KW-1185">Reference proteome</keyword>
<protein>
    <recommendedName>
        <fullName evidence="4">Transposase</fullName>
    </recommendedName>
</protein>
<evidence type="ECO:0000313" key="3">
    <source>
        <dbReference type="Proteomes" id="UP001597296"/>
    </source>
</evidence>
<gene>
    <name evidence="2" type="ORF">ACFSNB_16360</name>
</gene>
<dbReference type="Proteomes" id="UP001597296">
    <property type="component" value="Unassembled WGS sequence"/>
</dbReference>
<comment type="caution">
    <text evidence="2">The sequence shown here is derived from an EMBL/GenBank/DDBJ whole genome shotgun (WGS) entry which is preliminary data.</text>
</comment>
<organism evidence="2 3">
    <name type="scientific">Phaeospirillum tilakii</name>
    <dbReference type="NCBI Taxonomy" id="741673"/>
    <lineage>
        <taxon>Bacteria</taxon>
        <taxon>Pseudomonadati</taxon>
        <taxon>Pseudomonadota</taxon>
        <taxon>Alphaproteobacteria</taxon>
        <taxon>Rhodospirillales</taxon>
        <taxon>Rhodospirillaceae</taxon>
        <taxon>Phaeospirillum</taxon>
    </lineage>
</organism>
<reference evidence="3" key="1">
    <citation type="journal article" date="2019" name="Int. J. Syst. Evol. Microbiol.">
        <title>The Global Catalogue of Microorganisms (GCM) 10K type strain sequencing project: providing services to taxonomists for standard genome sequencing and annotation.</title>
        <authorList>
            <consortium name="The Broad Institute Genomics Platform"/>
            <consortium name="The Broad Institute Genome Sequencing Center for Infectious Disease"/>
            <person name="Wu L."/>
            <person name="Ma J."/>
        </authorList>
    </citation>
    <scope>NUCLEOTIDE SEQUENCE [LARGE SCALE GENOMIC DNA]</scope>
    <source>
        <strain evidence="3">KCTC 15012</strain>
    </source>
</reference>
<feature type="region of interest" description="Disordered" evidence="1">
    <location>
        <begin position="1"/>
        <end position="28"/>
    </location>
</feature>
<name>A0ABW5CFZ7_9PROT</name>
<proteinExistence type="predicted"/>
<dbReference type="RefSeq" id="WP_377318501.1">
    <property type="nucleotide sequence ID" value="NZ_JBHUIY010000044.1"/>
</dbReference>
<sequence length="65" mass="7332">MGGWRTHDGQHSDRQPIKRSREEKQRQLQRLKDDLAAAKPTVAAALRQALAKRIADLEAELASRS</sequence>
<accession>A0ABW5CFZ7</accession>
<dbReference type="EMBL" id="JBHUIY010000044">
    <property type="protein sequence ID" value="MFD2235377.1"/>
    <property type="molecule type" value="Genomic_DNA"/>
</dbReference>